<proteinExistence type="inferred from homology"/>
<dbReference type="PANTHER" id="PTHR48080">
    <property type="entry name" value="D-GALACTONATE DEHYDRATASE-RELATED"/>
    <property type="match status" value="1"/>
</dbReference>
<dbReference type="EC" id="5.1.1.-" evidence="3"/>
<dbReference type="RefSeq" id="WP_219237869.1">
    <property type="nucleotide sequence ID" value="NZ_JAHWZX010000005.1"/>
</dbReference>
<evidence type="ECO:0000313" key="6">
    <source>
        <dbReference type="Proteomes" id="UP001197214"/>
    </source>
</evidence>
<comment type="caution">
    <text evidence="5">The sequence shown here is derived from an EMBL/GenBank/DDBJ whole genome shotgun (WGS) entry which is preliminary data.</text>
</comment>
<protein>
    <recommendedName>
        <fullName evidence="3">Dipeptide epimerase</fullName>
        <ecNumber evidence="3">5.1.1.-</ecNumber>
    </recommendedName>
</protein>
<keyword evidence="6" id="KW-1185">Reference proteome</keyword>
<dbReference type="SMART" id="SM00922">
    <property type="entry name" value="MR_MLE"/>
    <property type="match status" value="1"/>
</dbReference>
<dbReference type="EMBL" id="JAHWZX010000005">
    <property type="protein sequence ID" value="MBW4330766.1"/>
    <property type="molecule type" value="Genomic_DNA"/>
</dbReference>
<evidence type="ECO:0000256" key="1">
    <source>
        <dbReference type="ARBA" id="ARBA00022723"/>
    </source>
</evidence>
<dbReference type="Proteomes" id="UP001197214">
    <property type="component" value="Unassembled WGS sequence"/>
</dbReference>
<dbReference type="PROSITE" id="PS00909">
    <property type="entry name" value="MR_MLE_2"/>
    <property type="match status" value="1"/>
</dbReference>
<dbReference type="Pfam" id="PF13378">
    <property type="entry name" value="MR_MLE_C"/>
    <property type="match status" value="1"/>
</dbReference>
<evidence type="ECO:0000256" key="2">
    <source>
        <dbReference type="ARBA" id="ARBA00022842"/>
    </source>
</evidence>
<dbReference type="InterPro" id="IPR034593">
    <property type="entry name" value="DgoD-like"/>
</dbReference>
<dbReference type="InterPro" id="IPR018110">
    <property type="entry name" value="Mandel_Rmase/mucon_lact_enz_CS"/>
</dbReference>
<dbReference type="PANTHER" id="PTHR48080:SF3">
    <property type="entry name" value="ENOLASE SUPERFAMILY MEMBER DDB_G0284701"/>
    <property type="match status" value="1"/>
</dbReference>
<evidence type="ECO:0000259" key="4">
    <source>
        <dbReference type="SMART" id="SM00922"/>
    </source>
</evidence>
<organism evidence="5 6">
    <name type="scientific">Stakelama flava</name>
    <dbReference type="NCBI Taxonomy" id="2860338"/>
    <lineage>
        <taxon>Bacteria</taxon>
        <taxon>Pseudomonadati</taxon>
        <taxon>Pseudomonadota</taxon>
        <taxon>Alphaproteobacteria</taxon>
        <taxon>Sphingomonadales</taxon>
        <taxon>Sphingomonadaceae</taxon>
        <taxon>Stakelama</taxon>
    </lineage>
</organism>
<dbReference type="Pfam" id="PF02746">
    <property type="entry name" value="MR_MLE_N"/>
    <property type="match status" value="1"/>
</dbReference>
<name>A0ABS6XMY1_9SPHN</name>
<dbReference type="InterPro" id="IPR013341">
    <property type="entry name" value="Mandelate_racemase_N_dom"/>
</dbReference>
<comment type="similarity">
    <text evidence="3">Belongs to the mandelate racemase/muconate lactonizing enzyme family.</text>
</comment>
<dbReference type="CDD" id="cd03319">
    <property type="entry name" value="L-Ala-DL-Glu_epimerase"/>
    <property type="match status" value="1"/>
</dbReference>
<feature type="domain" description="Mandelate racemase/muconate lactonizing enzyme C-terminal" evidence="4">
    <location>
        <begin position="131"/>
        <end position="222"/>
    </location>
</feature>
<keyword evidence="3" id="KW-0413">Isomerase</keyword>
<keyword evidence="2 3" id="KW-0460">Magnesium</keyword>
<dbReference type="InterPro" id="IPR034603">
    <property type="entry name" value="Dipeptide_epimerase"/>
</dbReference>
<reference evidence="5 6" key="1">
    <citation type="submission" date="2021-07" db="EMBL/GenBank/DDBJ databases">
        <title>Stakelama flava sp. nov., a novel endophytic bacterium isolated from branch of Kandelia candel.</title>
        <authorList>
            <person name="Tuo L."/>
        </authorList>
    </citation>
    <scope>NUCLEOTIDE SEQUENCE [LARGE SCALE GENOMIC DNA]</scope>
    <source>
        <strain evidence="5 6">CBK3Z-3</strain>
    </source>
</reference>
<dbReference type="InterPro" id="IPR029065">
    <property type="entry name" value="Enolase_C-like"/>
</dbReference>
<comment type="cofactor">
    <cofactor evidence="3">
        <name>Mg(2+)</name>
        <dbReference type="ChEBI" id="CHEBI:18420"/>
    </cofactor>
    <text evidence="3">Binds 1 Mg(2+) ion per subunit.</text>
</comment>
<accession>A0ABS6XMY1</accession>
<keyword evidence="1 3" id="KW-0479">Metal-binding</keyword>
<gene>
    <name evidence="5" type="ORF">KY084_07730</name>
</gene>
<dbReference type="InterPro" id="IPR013342">
    <property type="entry name" value="Mandelate_racemase_C"/>
</dbReference>
<evidence type="ECO:0000313" key="5">
    <source>
        <dbReference type="EMBL" id="MBW4330766.1"/>
    </source>
</evidence>
<evidence type="ECO:0000256" key="3">
    <source>
        <dbReference type="RuleBase" id="RU366006"/>
    </source>
</evidence>
<sequence length="338" mass="35730">MTRTLSVSRDSGSFRRPFRISGHVFTGIPLVRATIAEGGMAGRGEAGGVYFLGDDVDNILDRIEQARPAIEGGADRLALQSLLPPGGARNALDSALWELEAQQTGRPVWQLAGIERPSSLVTTYTLSADEPAAVGRALGGYADARALKLKLDGDRDADVARLRIVHQTRPDAWLMVDANQGYAARELPGLVPDLQQCGVRLIEQPVARGEEVELDGLDLPIPLFAEESVLSAADLPGLVGRFQGINIKLDKCGGLTEALKMVQAARQLGLKVMVGNMGGSSLAAAPAFMLGQLSDVVDLDGPKFLAEDLPGGAVYADGMISFDDAFWGGPSPISSVCR</sequence>